<dbReference type="RefSeq" id="WP_380966051.1">
    <property type="nucleotide sequence ID" value="NZ_JBHTCO010000014.1"/>
</dbReference>
<comment type="caution">
    <text evidence="1">The sequence shown here is derived from an EMBL/GenBank/DDBJ whole genome shotgun (WGS) entry which is preliminary data.</text>
</comment>
<organism evidence="1 2">
    <name type="scientific">Scopulibacillus cellulosilyticus</name>
    <dbReference type="NCBI Taxonomy" id="2665665"/>
    <lineage>
        <taxon>Bacteria</taxon>
        <taxon>Bacillati</taxon>
        <taxon>Bacillota</taxon>
        <taxon>Bacilli</taxon>
        <taxon>Bacillales</taxon>
        <taxon>Sporolactobacillaceae</taxon>
        <taxon>Scopulibacillus</taxon>
    </lineage>
</organism>
<protein>
    <recommendedName>
        <fullName evidence="3">SR1 protein</fullName>
    </recommendedName>
</protein>
<evidence type="ECO:0000313" key="1">
    <source>
        <dbReference type="EMBL" id="MFC7393535.1"/>
    </source>
</evidence>
<reference evidence="2" key="1">
    <citation type="journal article" date="2019" name="Int. J. Syst. Evol. Microbiol.">
        <title>The Global Catalogue of Microorganisms (GCM) 10K type strain sequencing project: providing services to taxonomists for standard genome sequencing and annotation.</title>
        <authorList>
            <consortium name="The Broad Institute Genomics Platform"/>
            <consortium name="The Broad Institute Genome Sequencing Center for Infectious Disease"/>
            <person name="Wu L."/>
            <person name="Ma J."/>
        </authorList>
    </citation>
    <scope>NUCLEOTIDE SEQUENCE [LARGE SCALE GENOMIC DNA]</scope>
    <source>
        <strain evidence="2">CGMCC 1.16305</strain>
    </source>
</reference>
<gene>
    <name evidence="1" type="ORF">ACFQRG_11280</name>
</gene>
<sequence>MKEPVGKCIDCDKTVYCAGGFLQGIVLENHRIRCFECQNKKEQEISYSKSSAKDTSL</sequence>
<evidence type="ECO:0008006" key="3">
    <source>
        <dbReference type="Google" id="ProtNLM"/>
    </source>
</evidence>
<evidence type="ECO:0000313" key="2">
    <source>
        <dbReference type="Proteomes" id="UP001596505"/>
    </source>
</evidence>
<dbReference type="Proteomes" id="UP001596505">
    <property type="component" value="Unassembled WGS sequence"/>
</dbReference>
<keyword evidence="2" id="KW-1185">Reference proteome</keyword>
<proteinExistence type="predicted"/>
<dbReference type="EMBL" id="JBHTCO010000014">
    <property type="protein sequence ID" value="MFC7393535.1"/>
    <property type="molecule type" value="Genomic_DNA"/>
</dbReference>
<accession>A0ABW2PXX7</accession>
<name>A0ABW2PXX7_9BACL</name>